<protein>
    <recommendedName>
        <fullName evidence="4">Protein SSUH2 homolog</fullName>
    </recommendedName>
</protein>
<sequence>MQASDSCHVNSSTPDAPTQADPYETASAPPVEVKENNIPGDEEEDTGLNNGPTQADPYETASAPAVELMDNIIPGDEEKDTGDDSRKCLPFTVDPLSPGDPDEAFLSQIQWNILSISEQEAREAFTQYIASKFCYRTAPAKRMEVRNLAPLNTYRYRLVSFTETRETHLASEPYNGGFVDSPDVIPPPTPWEIMVDPPPLFSDCEMQIPVPHTYSVEVCPNCRGLGAITCSSCTGTGKKKCTACAGSGWSTQEDQLVCSFCLGSGTRRCLRCHGDGFQKCHRCSGRGILLFHTELTITWKNNTVEHVVDKNCGFPMYHLKDVTGKEIFCDENRLVYPIMNFPEPEVDDGSRACIAQHQMQFASKSRVLRQVGKMEQKDANYSP</sequence>
<dbReference type="CDD" id="cd10719">
    <property type="entry name" value="DnaJ_zf"/>
    <property type="match status" value="1"/>
</dbReference>
<evidence type="ECO:0000313" key="2">
    <source>
        <dbReference type="Ensembl" id="ENSSPUP00000003385.1"/>
    </source>
</evidence>
<dbReference type="InterPro" id="IPR036410">
    <property type="entry name" value="HSP_DnaJ_Cys-rich_dom_sf"/>
</dbReference>
<keyword evidence="3" id="KW-1185">Reference proteome</keyword>
<dbReference type="InterPro" id="IPR052789">
    <property type="entry name" value="SSUH2_homolog"/>
</dbReference>
<dbReference type="Proteomes" id="UP000694392">
    <property type="component" value="Unplaced"/>
</dbReference>
<evidence type="ECO:0000256" key="1">
    <source>
        <dbReference type="SAM" id="MobiDB-lite"/>
    </source>
</evidence>
<accession>A0A8D0G546</accession>
<evidence type="ECO:0008006" key="4">
    <source>
        <dbReference type="Google" id="ProtNLM"/>
    </source>
</evidence>
<dbReference type="PANTHER" id="PTHR48465">
    <property type="entry name" value="PROTEIN SSUH2 HOMOLOG"/>
    <property type="match status" value="1"/>
</dbReference>
<feature type="region of interest" description="Disordered" evidence="1">
    <location>
        <begin position="1"/>
        <end position="61"/>
    </location>
</feature>
<feature type="compositionally biased region" description="Polar residues" evidence="1">
    <location>
        <begin position="1"/>
        <end position="16"/>
    </location>
</feature>
<name>A0A8D0G546_SPHPU</name>
<proteinExistence type="predicted"/>
<dbReference type="PANTHER" id="PTHR48465:SF1">
    <property type="entry name" value="PROTEIN SSUH2 HOMOLOG"/>
    <property type="match status" value="1"/>
</dbReference>
<dbReference type="GO" id="GO:0031072">
    <property type="term" value="F:heat shock protein binding"/>
    <property type="evidence" value="ECO:0007669"/>
    <property type="project" value="InterPro"/>
</dbReference>
<dbReference type="SUPFAM" id="SSF57938">
    <property type="entry name" value="DnaJ/Hsp40 cysteine-rich domain"/>
    <property type="match status" value="1"/>
</dbReference>
<dbReference type="GeneTree" id="ENSGT00940000163873"/>
<organism evidence="2 3">
    <name type="scientific">Sphenodon punctatus</name>
    <name type="common">Tuatara</name>
    <name type="synonym">Hatteria punctata</name>
    <dbReference type="NCBI Taxonomy" id="8508"/>
    <lineage>
        <taxon>Eukaryota</taxon>
        <taxon>Metazoa</taxon>
        <taxon>Chordata</taxon>
        <taxon>Craniata</taxon>
        <taxon>Vertebrata</taxon>
        <taxon>Euteleostomi</taxon>
        <taxon>Lepidosauria</taxon>
        <taxon>Sphenodontia</taxon>
        <taxon>Sphenodontidae</taxon>
        <taxon>Sphenodon</taxon>
    </lineage>
</organism>
<reference evidence="2" key="1">
    <citation type="submission" date="2025-08" db="UniProtKB">
        <authorList>
            <consortium name="Ensembl"/>
        </authorList>
    </citation>
    <scope>IDENTIFICATION</scope>
</reference>
<dbReference type="Ensembl" id="ENSSPUT00000003592.1">
    <property type="protein sequence ID" value="ENSSPUP00000003385.1"/>
    <property type="gene ID" value="ENSSPUG00000002594.1"/>
</dbReference>
<dbReference type="OMA" id="GRENKVH"/>
<evidence type="ECO:0000313" key="3">
    <source>
        <dbReference type="Proteomes" id="UP000694392"/>
    </source>
</evidence>
<dbReference type="GO" id="GO:0051082">
    <property type="term" value="F:unfolded protein binding"/>
    <property type="evidence" value="ECO:0007669"/>
    <property type="project" value="InterPro"/>
</dbReference>
<dbReference type="InterPro" id="IPR001305">
    <property type="entry name" value="HSP_DnaJ_Cys-rich_dom"/>
</dbReference>
<reference evidence="2" key="2">
    <citation type="submission" date="2025-09" db="UniProtKB">
        <authorList>
            <consortium name="Ensembl"/>
        </authorList>
    </citation>
    <scope>IDENTIFICATION</scope>
</reference>
<dbReference type="AlphaFoldDB" id="A0A8D0G546"/>